<dbReference type="AlphaFoldDB" id="X1LEN2"/>
<organism evidence="2">
    <name type="scientific">marine sediment metagenome</name>
    <dbReference type="NCBI Taxonomy" id="412755"/>
    <lineage>
        <taxon>unclassified sequences</taxon>
        <taxon>metagenomes</taxon>
        <taxon>ecological metagenomes</taxon>
    </lineage>
</organism>
<feature type="transmembrane region" description="Helical" evidence="1">
    <location>
        <begin position="60"/>
        <end position="75"/>
    </location>
</feature>
<feature type="transmembrane region" description="Helical" evidence="1">
    <location>
        <begin position="38"/>
        <end position="54"/>
    </location>
</feature>
<accession>X1LEN2</accession>
<keyword evidence="1" id="KW-1133">Transmembrane helix</keyword>
<sequence>GLYRANVTFSVSIMFGLFFAMFGPVCVGILGSVRKYRALYWIGLGLMGVGIFSSMSAGPWLAVLLAILFIILYFYRRYWKIAVTMAVVMCGTVEIISNRHFYEVIDHFTFSGSTAWYRSRLIEVGLFEGGMSGHWITGYGYDVDPGWGPKVDGRPFVDIVNEYFSFGGGGFF</sequence>
<proteinExistence type="predicted"/>
<keyword evidence="1" id="KW-0812">Transmembrane</keyword>
<evidence type="ECO:0008006" key="3">
    <source>
        <dbReference type="Google" id="ProtNLM"/>
    </source>
</evidence>
<evidence type="ECO:0000256" key="1">
    <source>
        <dbReference type="SAM" id="Phobius"/>
    </source>
</evidence>
<feature type="transmembrane region" description="Helical" evidence="1">
    <location>
        <begin position="12"/>
        <end position="31"/>
    </location>
</feature>
<dbReference type="EMBL" id="BARV01011136">
    <property type="protein sequence ID" value="GAI04306.1"/>
    <property type="molecule type" value="Genomic_DNA"/>
</dbReference>
<reference evidence="2" key="1">
    <citation type="journal article" date="2014" name="Front. Microbiol.">
        <title>High frequency of phylogenetically diverse reductive dehalogenase-homologous genes in deep subseafloor sedimentary metagenomes.</title>
        <authorList>
            <person name="Kawai M."/>
            <person name="Futagami T."/>
            <person name="Toyoda A."/>
            <person name="Takaki Y."/>
            <person name="Nishi S."/>
            <person name="Hori S."/>
            <person name="Arai W."/>
            <person name="Tsubouchi T."/>
            <person name="Morono Y."/>
            <person name="Uchiyama I."/>
            <person name="Ito T."/>
            <person name="Fujiyama A."/>
            <person name="Inagaki F."/>
            <person name="Takami H."/>
        </authorList>
    </citation>
    <scope>NUCLEOTIDE SEQUENCE</scope>
    <source>
        <strain evidence="2">Expedition CK06-06</strain>
    </source>
</reference>
<protein>
    <recommendedName>
        <fullName evidence="3">O-antigen ligase domain-containing protein</fullName>
    </recommendedName>
</protein>
<feature type="non-terminal residue" evidence="2">
    <location>
        <position position="1"/>
    </location>
</feature>
<evidence type="ECO:0000313" key="2">
    <source>
        <dbReference type="EMBL" id="GAI04306.1"/>
    </source>
</evidence>
<keyword evidence="1" id="KW-0472">Membrane</keyword>
<comment type="caution">
    <text evidence="2">The sequence shown here is derived from an EMBL/GenBank/DDBJ whole genome shotgun (WGS) entry which is preliminary data.</text>
</comment>
<gene>
    <name evidence="2" type="ORF">S06H3_21255</name>
</gene>
<name>X1LEN2_9ZZZZ</name>